<evidence type="ECO:0000313" key="2">
    <source>
        <dbReference type="EMBL" id="GAA0878135.1"/>
    </source>
</evidence>
<dbReference type="Pfam" id="PF00196">
    <property type="entry name" value="GerE"/>
    <property type="match status" value="1"/>
</dbReference>
<gene>
    <name evidence="2" type="ORF">GCM10009119_11030</name>
</gene>
<proteinExistence type="predicted"/>
<dbReference type="SUPFAM" id="SSF46894">
    <property type="entry name" value="C-terminal effector domain of the bipartite response regulators"/>
    <property type="match status" value="1"/>
</dbReference>
<dbReference type="Gene3D" id="1.10.10.10">
    <property type="entry name" value="Winged helix-like DNA-binding domain superfamily/Winged helix DNA-binding domain"/>
    <property type="match status" value="1"/>
</dbReference>
<dbReference type="SMART" id="SM00421">
    <property type="entry name" value="HTH_LUXR"/>
    <property type="match status" value="1"/>
</dbReference>
<evidence type="ECO:0000313" key="3">
    <source>
        <dbReference type="Proteomes" id="UP001500469"/>
    </source>
</evidence>
<dbReference type="Proteomes" id="UP001500469">
    <property type="component" value="Unassembled WGS sequence"/>
</dbReference>
<evidence type="ECO:0000259" key="1">
    <source>
        <dbReference type="SMART" id="SM00421"/>
    </source>
</evidence>
<dbReference type="InterPro" id="IPR036388">
    <property type="entry name" value="WH-like_DNA-bd_sf"/>
</dbReference>
<reference evidence="2 3" key="1">
    <citation type="journal article" date="2019" name="Int. J. Syst. Evol. Microbiol.">
        <title>The Global Catalogue of Microorganisms (GCM) 10K type strain sequencing project: providing services to taxonomists for standard genome sequencing and annotation.</title>
        <authorList>
            <consortium name="The Broad Institute Genomics Platform"/>
            <consortium name="The Broad Institute Genome Sequencing Center for Infectious Disease"/>
            <person name="Wu L."/>
            <person name="Ma J."/>
        </authorList>
    </citation>
    <scope>NUCLEOTIDE SEQUENCE [LARGE SCALE GENOMIC DNA]</scope>
    <source>
        <strain evidence="2 3">JCM 16112</strain>
    </source>
</reference>
<name>A0ABN1MXD5_9BACT</name>
<dbReference type="RefSeq" id="WP_343849331.1">
    <property type="nucleotide sequence ID" value="NZ_BAAAFI010000004.1"/>
</dbReference>
<organism evidence="2 3">
    <name type="scientific">Algoriphagus jejuensis</name>
    <dbReference type="NCBI Taxonomy" id="419934"/>
    <lineage>
        <taxon>Bacteria</taxon>
        <taxon>Pseudomonadati</taxon>
        <taxon>Bacteroidota</taxon>
        <taxon>Cytophagia</taxon>
        <taxon>Cytophagales</taxon>
        <taxon>Cyclobacteriaceae</taxon>
        <taxon>Algoriphagus</taxon>
    </lineage>
</organism>
<accession>A0ABN1MXD5</accession>
<dbReference type="EMBL" id="BAAAFI010000004">
    <property type="protein sequence ID" value="GAA0878135.1"/>
    <property type="molecule type" value="Genomic_DNA"/>
</dbReference>
<dbReference type="InterPro" id="IPR016032">
    <property type="entry name" value="Sig_transdc_resp-reg_C-effctor"/>
</dbReference>
<feature type="domain" description="HTH luxR-type" evidence="1">
    <location>
        <begin position="19"/>
        <end position="76"/>
    </location>
</feature>
<comment type="caution">
    <text evidence="2">The sequence shown here is derived from an EMBL/GenBank/DDBJ whole genome shotgun (WGS) entry which is preliminary data.</text>
</comment>
<protein>
    <recommendedName>
        <fullName evidence="1">HTH luxR-type domain-containing protein</fullName>
    </recommendedName>
</protein>
<keyword evidence="3" id="KW-1185">Reference proteome</keyword>
<dbReference type="InterPro" id="IPR000792">
    <property type="entry name" value="Tscrpt_reg_LuxR_C"/>
</dbReference>
<sequence>MSWHLAYLKCPENKNREKFEQLSTRNKEVLSHMTCCTKAEDISEILGISVNTVNTHKKKIKDLLVLEGNCEVVWAGLRSAQVLKSVNTPFELYVAFRACENIT</sequence>